<dbReference type="CDD" id="cd02022">
    <property type="entry name" value="DPCK"/>
    <property type="match status" value="1"/>
</dbReference>
<dbReference type="Gene3D" id="3.40.50.300">
    <property type="entry name" value="P-loop containing nucleotide triphosphate hydrolases"/>
    <property type="match status" value="1"/>
</dbReference>
<evidence type="ECO:0000313" key="3">
    <source>
        <dbReference type="EMBL" id="KNC55977.1"/>
    </source>
</evidence>
<proteinExistence type="inferred from homology"/>
<keyword evidence="4" id="KW-1185">Reference proteome</keyword>
<dbReference type="HAMAP" id="MF_00376">
    <property type="entry name" value="Dephospho_CoA_kinase"/>
    <property type="match status" value="1"/>
</dbReference>
<dbReference type="EMBL" id="GL349440">
    <property type="protein sequence ID" value="KNC55977.1"/>
    <property type="molecule type" value="Genomic_DNA"/>
</dbReference>
<dbReference type="RefSeq" id="XP_013761024.1">
    <property type="nucleotide sequence ID" value="XM_013905570.1"/>
</dbReference>
<dbReference type="AlphaFoldDB" id="A0A0L0DUU7"/>
<evidence type="ECO:0000313" key="4">
    <source>
        <dbReference type="Proteomes" id="UP000054408"/>
    </source>
</evidence>
<protein>
    <submittedName>
        <fullName evidence="3">Dephospho-CoA kinase</fullName>
    </submittedName>
</protein>
<sequence length="220" mass="22634">MQSMRGVAAAVAANRPIVVGLCGGIACGKSSVREELAKLGAATIDADKVGHELYTPGHPVAMAVGDAFNVATPDGGVDRKALGAAVFGNKDAMKQLTDIVWPAIASNLERRITDIAAAPPAPASGSMPVTIIEAAVLLEAGWQSMVDEVWVVSVARDVAVARHARIDSQMSNDERLAHAHRSIDTSTPKDELAAKVRAVWDALQADAAAAAGPAGDEPSS</sequence>
<accession>A0A0L0DUU7</accession>
<keyword evidence="2" id="KW-0067">ATP-binding</keyword>
<reference evidence="3 4" key="1">
    <citation type="submission" date="2010-05" db="EMBL/GenBank/DDBJ databases">
        <title>The Genome Sequence of Thecamonas trahens ATCC 50062.</title>
        <authorList>
            <consortium name="The Broad Institute Genome Sequencing Platform"/>
            <person name="Russ C."/>
            <person name="Cuomo C."/>
            <person name="Shea T."/>
            <person name="Young S.K."/>
            <person name="Zeng Q."/>
            <person name="Koehrsen M."/>
            <person name="Haas B."/>
            <person name="Borodovsky M."/>
            <person name="Guigo R."/>
            <person name="Alvarado L."/>
            <person name="Berlin A."/>
            <person name="Bochicchio J."/>
            <person name="Borenstein D."/>
            <person name="Chapman S."/>
            <person name="Chen Z."/>
            <person name="Freedman E."/>
            <person name="Gellesch M."/>
            <person name="Goldberg J."/>
            <person name="Griggs A."/>
            <person name="Gujja S."/>
            <person name="Heilman E."/>
            <person name="Heiman D."/>
            <person name="Hepburn T."/>
            <person name="Howarth C."/>
            <person name="Jen D."/>
            <person name="Larson L."/>
            <person name="Mehta T."/>
            <person name="Park D."/>
            <person name="Pearson M."/>
            <person name="Roberts A."/>
            <person name="Saif S."/>
            <person name="Shenoy N."/>
            <person name="Sisk P."/>
            <person name="Stolte C."/>
            <person name="Sykes S."/>
            <person name="Thomson T."/>
            <person name="Walk T."/>
            <person name="White J."/>
            <person name="Yandava C."/>
            <person name="Burger G."/>
            <person name="Gray M.W."/>
            <person name="Holland P.W.H."/>
            <person name="King N."/>
            <person name="Lang F.B.F."/>
            <person name="Roger A.J."/>
            <person name="Ruiz-Trillo I."/>
            <person name="Lander E."/>
            <person name="Nusbaum C."/>
        </authorList>
    </citation>
    <scope>NUCLEOTIDE SEQUENCE [LARGE SCALE GENOMIC DNA]</scope>
    <source>
        <strain evidence="3 4">ATCC 50062</strain>
    </source>
</reference>
<dbReference type="SUPFAM" id="SSF52540">
    <property type="entry name" value="P-loop containing nucleoside triphosphate hydrolases"/>
    <property type="match status" value="1"/>
</dbReference>
<dbReference type="STRING" id="461836.A0A0L0DUU7"/>
<dbReference type="eggNOG" id="KOG3220">
    <property type="taxonomic scope" value="Eukaryota"/>
</dbReference>
<name>A0A0L0DUU7_THETB</name>
<dbReference type="InterPro" id="IPR001977">
    <property type="entry name" value="Depp_CoAkinase"/>
</dbReference>
<dbReference type="NCBIfam" id="TIGR00152">
    <property type="entry name" value="dephospho-CoA kinase"/>
    <property type="match status" value="1"/>
</dbReference>
<evidence type="ECO:0000256" key="1">
    <source>
        <dbReference type="ARBA" id="ARBA00022741"/>
    </source>
</evidence>
<dbReference type="PROSITE" id="PS51219">
    <property type="entry name" value="DPCK"/>
    <property type="match status" value="1"/>
</dbReference>
<keyword evidence="3" id="KW-0808">Transferase</keyword>
<keyword evidence="3" id="KW-0418">Kinase</keyword>
<dbReference type="OMA" id="RWEMYRA"/>
<dbReference type="GO" id="GO:0005524">
    <property type="term" value="F:ATP binding"/>
    <property type="evidence" value="ECO:0007669"/>
    <property type="project" value="UniProtKB-KW"/>
</dbReference>
<gene>
    <name evidence="3" type="ORF">AMSG_01991</name>
</gene>
<dbReference type="OrthoDB" id="330671at2759"/>
<dbReference type="Pfam" id="PF01121">
    <property type="entry name" value="CoaE"/>
    <property type="match status" value="1"/>
</dbReference>
<keyword evidence="1" id="KW-0547">Nucleotide-binding</keyword>
<dbReference type="PROSITE" id="PS51257">
    <property type="entry name" value="PROKAR_LIPOPROTEIN"/>
    <property type="match status" value="1"/>
</dbReference>
<evidence type="ECO:0000256" key="2">
    <source>
        <dbReference type="ARBA" id="ARBA00022840"/>
    </source>
</evidence>
<organism evidence="3 4">
    <name type="scientific">Thecamonas trahens ATCC 50062</name>
    <dbReference type="NCBI Taxonomy" id="461836"/>
    <lineage>
        <taxon>Eukaryota</taxon>
        <taxon>Apusozoa</taxon>
        <taxon>Apusomonadida</taxon>
        <taxon>Apusomonadidae</taxon>
        <taxon>Thecamonas</taxon>
    </lineage>
</organism>
<dbReference type="GeneID" id="25561704"/>
<dbReference type="GO" id="GO:0004140">
    <property type="term" value="F:dephospho-CoA kinase activity"/>
    <property type="evidence" value="ECO:0007669"/>
    <property type="project" value="InterPro"/>
</dbReference>
<dbReference type="InterPro" id="IPR027417">
    <property type="entry name" value="P-loop_NTPase"/>
</dbReference>
<dbReference type="GO" id="GO:0015937">
    <property type="term" value="P:coenzyme A biosynthetic process"/>
    <property type="evidence" value="ECO:0007669"/>
    <property type="project" value="InterPro"/>
</dbReference>
<dbReference type="Proteomes" id="UP000054408">
    <property type="component" value="Unassembled WGS sequence"/>
</dbReference>
<dbReference type="PANTHER" id="PTHR10695:SF46">
    <property type="entry name" value="BIFUNCTIONAL COENZYME A SYNTHASE-RELATED"/>
    <property type="match status" value="1"/>
</dbReference>
<dbReference type="PANTHER" id="PTHR10695">
    <property type="entry name" value="DEPHOSPHO-COA KINASE-RELATED"/>
    <property type="match status" value="1"/>
</dbReference>